<name>A0ABV3EXY1_9ACTN</name>
<sequence>MTSHVEQQIAARIAAVGAKTQQQREERAAFAERRAAGLQARKAAKLKRVYCATCARLKRRGTYHRCPNGCGAALCRKVPHCGNAHLRQCENRPEAS</sequence>
<reference evidence="1 2" key="1">
    <citation type="submission" date="2024-06" db="EMBL/GenBank/DDBJ databases">
        <title>The Natural Products Discovery Center: Release of the First 8490 Sequenced Strains for Exploring Actinobacteria Biosynthetic Diversity.</title>
        <authorList>
            <person name="Kalkreuter E."/>
            <person name="Kautsar S.A."/>
            <person name="Yang D."/>
            <person name="Bader C.D."/>
            <person name="Teijaro C.N."/>
            <person name="Fluegel L."/>
            <person name="Davis C.M."/>
            <person name="Simpson J.R."/>
            <person name="Lauterbach L."/>
            <person name="Steele A.D."/>
            <person name="Gui C."/>
            <person name="Meng S."/>
            <person name="Li G."/>
            <person name="Viehrig K."/>
            <person name="Ye F."/>
            <person name="Su P."/>
            <person name="Kiefer A.F."/>
            <person name="Nichols A."/>
            <person name="Cepeda A.J."/>
            <person name="Yan W."/>
            <person name="Fan B."/>
            <person name="Jiang Y."/>
            <person name="Adhikari A."/>
            <person name="Zheng C.-J."/>
            <person name="Schuster L."/>
            <person name="Cowan T.M."/>
            <person name="Smanski M.J."/>
            <person name="Chevrette M.G."/>
            <person name="De Carvalho L.P.S."/>
            <person name="Shen B."/>
        </authorList>
    </citation>
    <scope>NUCLEOTIDE SEQUENCE [LARGE SCALE GENOMIC DNA]</scope>
    <source>
        <strain evidence="1 2">NPDC048117</strain>
    </source>
</reference>
<evidence type="ECO:0000313" key="1">
    <source>
        <dbReference type="EMBL" id="MEU9581070.1"/>
    </source>
</evidence>
<keyword evidence="2" id="KW-1185">Reference proteome</keyword>
<dbReference type="Proteomes" id="UP001551584">
    <property type="component" value="Unassembled WGS sequence"/>
</dbReference>
<evidence type="ECO:0008006" key="3">
    <source>
        <dbReference type="Google" id="ProtNLM"/>
    </source>
</evidence>
<evidence type="ECO:0000313" key="2">
    <source>
        <dbReference type="Proteomes" id="UP001551584"/>
    </source>
</evidence>
<comment type="caution">
    <text evidence="1">The sequence shown here is derived from an EMBL/GenBank/DDBJ whole genome shotgun (WGS) entry which is preliminary data.</text>
</comment>
<protein>
    <recommendedName>
        <fullName evidence="3">Recombinase zinc beta ribbon domain-containing protein</fullName>
    </recommendedName>
</protein>
<dbReference type="EMBL" id="JBEZNA010000098">
    <property type="protein sequence ID" value="MEU9581070.1"/>
    <property type="molecule type" value="Genomic_DNA"/>
</dbReference>
<gene>
    <name evidence="1" type="ORF">AB0D95_28015</name>
</gene>
<proteinExistence type="predicted"/>
<dbReference type="RefSeq" id="WP_359277369.1">
    <property type="nucleotide sequence ID" value="NZ_JBEZNA010000098.1"/>
</dbReference>
<accession>A0ABV3EXY1</accession>
<organism evidence="1 2">
    <name type="scientific">Streptomyces chilikensis</name>
    <dbReference type="NCBI Taxonomy" id="1194079"/>
    <lineage>
        <taxon>Bacteria</taxon>
        <taxon>Bacillati</taxon>
        <taxon>Actinomycetota</taxon>
        <taxon>Actinomycetes</taxon>
        <taxon>Kitasatosporales</taxon>
        <taxon>Streptomycetaceae</taxon>
        <taxon>Streptomyces</taxon>
    </lineage>
</organism>